<dbReference type="EMBL" id="BGPR01147862">
    <property type="protein sequence ID" value="GBN79824.1"/>
    <property type="molecule type" value="Genomic_DNA"/>
</dbReference>
<evidence type="ECO:0000313" key="2">
    <source>
        <dbReference type="EMBL" id="GBN79808.1"/>
    </source>
</evidence>
<evidence type="ECO:0000313" key="4">
    <source>
        <dbReference type="EMBL" id="GBN79824.1"/>
    </source>
</evidence>
<dbReference type="EMBL" id="BGPR01147854">
    <property type="protein sequence ID" value="GBN79808.1"/>
    <property type="molecule type" value="Genomic_DNA"/>
</dbReference>
<reference evidence="3 5" key="1">
    <citation type="journal article" date="2019" name="Sci. Rep.">
        <title>Orb-weaving spider Araneus ventricosus genome elucidates the spidroin gene catalogue.</title>
        <authorList>
            <person name="Kono N."/>
            <person name="Nakamura H."/>
            <person name="Ohtoshi R."/>
            <person name="Moran D.A.P."/>
            <person name="Shinohara A."/>
            <person name="Yoshida Y."/>
            <person name="Fujiwara M."/>
            <person name="Mori M."/>
            <person name="Tomita M."/>
            <person name="Arakawa K."/>
        </authorList>
    </citation>
    <scope>NUCLEOTIDE SEQUENCE [LARGE SCALE GENOMIC DNA]</scope>
</reference>
<name>A0A4Y2RVC0_ARAVE</name>
<dbReference type="Proteomes" id="UP000499080">
    <property type="component" value="Unassembled WGS sequence"/>
</dbReference>
<gene>
    <name evidence="2" type="ORF">AVEN_155504_1</name>
    <name evidence="3" type="ORF">AVEN_199221_1</name>
    <name evidence="4" type="ORF">AVEN_203073_1</name>
    <name evidence="1" type="ORF">AVEN_25167_1</name>
</gene>
<keyword evidence="5" id="KW-1185">Reference proteome</keyword>
<proteinExistence type="predicted"/>
<evidence type="ECO:0000313" key="3">
    <source>
        <dbReference type="EMBL" id="GBN79822.1"/>
    </source>
</evidence>
<dbReference type="EMBL" id="BGPR01147860">
    <property type="protein sequence ID" value="GBN79822.1"/>
    <property type="molecule type" value="Genomic_DNA"/>
</dbReference>
<protein>
    <submittedName>
        <fullName evidence="3">Uncharacterized protein</fullName>
    </submittedName>
</protein>
<accession>A0A4Y2RVC0</accession>
<organism evidence="3 5">
    <name type="scientific">Araneus ventricosus</name>
    <name type="common">Orbweaver spider</name>
    <name type="synonym">Epeira ventricosa</name>
    <dbReference type="NCBI Taxonomy" id="182803"/>
    <lineage>
        <taxon>Eukaryota</taxon>
        <taxon>Metazoa</taxon>
        <taxon>Ecdysozoa</taxon>
        <taxon>Arthropoda</taxon>
        <taxon>Chelicerata</taxon>
        <taxon>Arachnida</taxon>
        <taxon>Araneae</taxon>
        <taxon>Araneomorphae</taxon>
        <taxon>Entelegynae</taxon>
        <taxon>Araneoidea</taxon>
        <taxon>Araneidae</taxon>
        <taxon>Araneus</taxon>
    </lineage>
</organism>
<evidence type="ECO:0000313" key="5">
    <source>
        <dbReference type="Proteomes" id="UP000499080"/>
    </source>
</evidence>
<dbReference type="EMBL" id="BGPR01147826">
    <property type="protein sequence ID" value="GBN79766.1"/>
    <property type="molecule type" value="Genomic_DNA"/>
</dbReference>
<evidence type="ECO:0000313" key="1">
    <source>
        <dbReference type="EMBL" id="GBN79766.1"/>
    </source>
</evidence>
<dbReference type="AlphaFoldDB" id="A0A4Y2RVC0"/>
<comment type="caution">
    <text evidence="3">The sequence shown here is derived from an EMBL/GenBank/DDBJ whole genome shotgun (WGS) entry which is preliminary data.</text>
</comment>
<sequence length="146" mass="16241">METESLEVAGEGPMASGELDALSGPVQLLETFWELKAGWNSIRGCLLRKGICYFIAFYAYVCFNPAEPDSGIFQKGHLCLLSDFALYIKGFKSLEARLAVAPDVDFFVCCVGPLGFQCFIFNLGPHSSCTCWDKNPSRWRRGDFCN</sequence>